<evidence type="ECO:0000259" key="1">
    <source>
        <dbReference type="Pfam" id="PF06974"/>
    </source>
</evidence>
<evidence type="ECO:0000313" key="3">
    <source>
        <dbReference type="Proteomes" id="UP000253303"/>
    </source>
</evidence>
<accession>A0A366LE81</accession>
<gene>
    <name evidence="2" type="ORF">DP939_44185</name>
</gene>
<dbReference type="GO" id="GO:0005886">
    <property type="term" value="C:plasma membrane"/>
    <property type="evidence" value="ECO:0007669"/>
    <property type="project" value="TreeGrafter"/>
</dbReference>
<keyword evidence="3" id="KW-1185">Reference proteome</keyword>
<dbReference type="GO" id="GO:0008374">
    <property type="term" value="F:O-acyltransferase activity"/>
    <property type="evidence" value="ECO:0007669"/>
    <property type="project" value="InterPro"/>
</dbReference>
<dbReference type="Proteomes" id="UP000253303">
    <property type="component" value="Unassembled WGS sequence"/>
</dbReference>
<dbReference type="PANTHER" id="PTHR31650">
    <property type="entry name" value="O-ACYLTRANSFERASE (WSD1-LIKE) FAMILY PROTEIN"/>
    <property type="match status" value="1"/>
</dbReference>
<dbReference type="GO" id="GO:0019432">
    <property type="term" value="P:triglyceride biosynthetic process"/>
    <property type="evidence" value="ECO:0007669"/>
    <property type="project" value="TreeGrafter"/>
</dbReference>
<dbReference type="InterPro" id="IPR045034">
    <property type="entry name" value="O-acyltransferase_WSD1-like"/>
</dbReference>
<dbReference type="AlphaFoldDB" id="A0A366LE81"/>
<sequence>MRTSTITLGATVNDIALTLTAAGVARLLYEAGEATTGRTIRVSVPVAARPDVRNSGGSPPTMVVLPLDEPDPRLFLDRASAQTRAAKAARSHHAPAPLFPTFAVRLMMRWLRRHGSERVSLYTTNVPGPASTLWLDRAPFVNVWPIAPVSYGLPLAVAVLTYAGTLTMTANASPDLRHLPAFVTGAEAAMATLARQAAS</sequence>
<organism evidence="2 3">
    <name type="scientific">Spongiactinospora rosea</name>
    <dbReference type="NCBI Taxonomy" id="2248750"/>
    <lineage>
        <taxon>Bacteria</taxon>
        <taxon>Bacillati</taxon>
        <taxon>Actinomycetota</taxon>
        <taxon>Actinomycetes</taxon>
        <taxon>Streptosporangiales</taxon>
        <taxon>Streptosporangiaceae</taxon>
        <taxon>Spongiactinospora</taxon>
    </lineage>
</organism>
<reference evidence="2 3" key="1">
    <citation type="submission" date="2018-06" db="EMBL/GenBank/DDBJ databases">
        <title>Sphaerisporangium craniellae sp. nov., isolated from a marine sponge in the South China Sea.</title>
        <authorList>
            <person name="Li L."/>
        </authorList>
    </citation>
    <scope>NUCLEOTIDE SEQUENCE [LARGE SCALE GENOMIC DNA]</scope>
    <source>
        <strain evidence="2 3">LHW63015</strain>
    </source>
</reference>
<comment type="caution">
    <text evidence="2">The sequence shown here is derived from an EMBL/GenBank/DDBJ whole genome shotgun (WGS) entry which is preliminary data.</text>
</comment>
<feature type="domain" description="O-acyltransferase WSD1 C-terminal" evidence="1">
    <location>
        <begin position="63"/>
        <end position="184"/>
    </location>
</feature>
<dbReference type="OrthoDB" id="9810950at2"/>
<dbReference type="EMBL" id="QMEY01000047">
    <property type="protein sequence ID" value="RBQ12195.1"/>
    <property type="molecule type" value="Genomic_DNA"/>
</dbReference>
<evidence type="ECO:0000313" key="2">
    <source>
        <dbReference type="EMBL" id="RBQ12195.1"/>
    </source>
</evidence>
<proteinExistence type="predicted"/>
<dbReference type="Pfam" id="PF06974">
    <property type="entry name" value="WS_DGAT_C"/>
    <property type="match status" value="1"/>
</dbReference>
<name>A0A366LE81_9ACTN</name>
<dbReference type="InterPro" id="IPR009721">
    <property type="entry name" value="O-acyltransferase_WSD1_C"/>
</dbReference>
<protein>
    <recommendedName>
        <fullName evidence="1">O-acyltransferase WSD1 C-terminal domain-containing protein</fullName>
    </recommendedName>
</protein>
<dbReference type="PANTHER" id="PTHR31650:SF1">
    <property type="entry name" value="WAX ESTER SYNTHASE_DIACYLGLYCEROL ACYLTRANSFERASE 4-RELATED"/>
    <property type="match status" value="1"/>
</dbReference>
<dbReference type="RefSeq" id="WP_113986819.1">
    <property type="nucleotide sequence ID" value="NZ_QMEY01000047.1"/>
</dbReference>